<accession>F0BL68</accession>
<sequence>MQGIRARSNDTLGRVGMYLLRKFQFPVKTAMVVGYVLVIREALVLWS</sequence>
<protein>
    <submittedName>
        <fullName evidence="1">Uncharacterized protein</fullName>
    </submittedName>
</protein>
<organism evidence="1 2">
    <name type="scientific">Xanthomonas vesicatoria ATCC 35937</name>
    <dbReference type="NCBI Taxonomy" id="925775"/>
    <lineage>
        <taxon>Bacteria</taxon>
        <taxon>Pseudomonadati</taxon>
        <taxon>Pseudomonadota</taxon>
        <taxon>Gammaproteobacteria</taxon>
        <taxon>Lysobacterales</taxon>
        <taxon>Lysobacteraceae</taxon>
        <taxon>Xanthomonas</taxon>
    </lineage>
</organism>
<reference evidence="1 2" key="1">
    <citation type="journal article" date="2011" name="BMC Genomics">
        <title>Comparative genomics reveals diversity among xanthomonads infecting tomato and pepper.</title>
        <authorList>
            <person name="Potnis N."/>
            <person name="Krasileva K."/>
            <person name="Chow V."/>
            <person name="Almeida N.F."/>
            <person name="Patil P.B."/>
            <person name="Ryan R.P."/>
            <person name="Sharlach M."/>
            <person name="Behlau F."/>
            <person name="Dow J.M."/>
            <person name="Momol M.T."/>
            <person name="White F.F."/>
            <person name="Preston J.F."/>
            <person name="Vinatzer B.A."/>
            <person name="Koebnik R."/>
            <person name="Setubal J.C."/>
            <person name="Norman D.J."/>
            <person name="Staskawicz B.J."/>
            <person name="Jones J.B."/>
        </authorList>
    </citation>
    <scope>NUCLEOTIDE SEQUENCE [LARGE SCALE GENOMIC DNA]</scope>
    <source>
        <strain evidence="1 2">ATCC 35937</strain>
    </source>
</reference>
<dbReference type="AlphaFoldDB" id="F0BL68"/>
<evidence type="ECO:0000313" key="1">
    <source>
        <dbReference type="EMBL" id="EGD06790.1"/>
    </source>
</evidence>
<proteinExistence type="predicted"/>
<dbReference type="EMBL" id="AEQV01000289">
    <property type="protein sequence ID" value="EGD06790.1"/>
    <property type="molecule type" value="Genomic_DNA"/>
</dbReference>
<gene>
    <name evidence="1" type="ORF">XVE_5040</name>
</gene>
<comment type="caution">
    <text evidence="1">The sequence shown here is derived from an EMBL/GenBank/DDBJ whole genome shotgun (WGS) entry which is preliminary data.</text>
</comment>
<name>F0BL68_9XANT</name>
<evidence type="ECO:0000313" key="2">
    <source>
        <dbReference type="Proteomes" id="UP000003299"/>
    </source>
</evidence>
<dbReference type="Proteomes" id="UP000003299">
    <property type="component" value="Unassembled WGS sequence"/>
</dbReference>